<dbReference type="PANTHER" id="PTHR30612">
    <property type="entry name" value="SECA INNER MEMBRANE COMPONENT OF SEC PROTEIN SECRETION SYSTEM"/>
    <property type="match status" value="1"/>
</dbReference>
<accession>A0A6L2ZRR8</accession>
<dbReference type="SMART" id="SM00957">
    <property type="entry name" value="SecA_DEAD"/>
    <property type="match status" value="1"/>
</dbReference>
<feature type="domain" description="SecA family profile" evidence="5">
    <location>
        <begin position="1"/>
        <end position="167"/>
    </location>
</feature>
<keyword evidence="4" id="KW-0175">Coiled coil</keyword>
<dbReference type="SUPFAM" id="SSF52540">
    <property type="entry name" value="P-loop containing nucleoside triphosphate hydrolases"/>
    <property type="match status" value="1"/>
</dbReference>
<sequence length="167" mass="19197">MYKKLLRKINNLSELVMKFSDKELKNKTDELKKRISNNEKEIDIIAEAFAVVREADRRVLGLYPTDEQVLGALALYEGQIAEMKTGEGKSLVATLPLYLKALYLDTVFLVTTNDYLASRDFERIGAVYQWLGLEVADGTSDPEEEEFDVKKGKKFMLQILYIFQMEL</sequence>
<dbReference type="Pfam" id="PF07517">
    <property type="entry name" value="SecA_DEAD"/>
    <property type="match status" value="1"/>
</dbReference>
<feature type="coiled-coil region" evidence="4">
    <location>
        <begin position="2"/>
        <end position="41"/>
    </location>
</feature>
<evidence type="ECO:0000313" key="6">
    <source>
        <dbReference type="EMBL" id="GFO50783.1"/>
    </source>
</evidence>
<dbReference type="GO" id="GO:0006605">
    <property type="term" value="P:protein targeting"/>
    <property type="evidence" value="ECO:0007669"/>
    <property type="project" value="InterPro"/>
</dbReference>
<dbReference type="Proteomes" id="UP000504756">
    <property type="component" value="Unassembled WGS sequence"/>
</dbReference>
<gene>
    <name evidence="6" type="ORF">ikelab_00580</name>
</gene>
<evidence type="ECO:0000256" key="1">
    <source>
        <dbReference type="ARBA" id="ARBA00022475"/>
    </source>
</evidence>
<dbReference type="GO" id="GO:0016020">
    <property type="term" value="C:membrane"/>
    <property type="evidence" value="ECO:0007669"/>
    <property type="project" value="InterPro"/>
</dbReference>
<dbReference type="AlphaFoldDB" id="A0A6L2ZRR8"/>
<proteinExistence type="predicted"/>
<dbReference type="RefSeq" id="WP_255303220.1">
    <property type="nucleotide sequence ID" value="NZ_BLXU01000001.1"/>
</dbReference>
<keyword evidence="3" id="KW-0811">Translocation</keyword>
<evidence type="ECO:0000256" key="3">
    <source>
        <dbReference type="ARBA" id="ARBA00023010"/>
    </source>
</evidence>
<dbReference type="InterPro" id="IPR011115">
    <property type="entry name" value="SecA_DEAD"/>
</dbReference>
<name>A0A6L2ZRR8_9LACT</name>
<dbReference type="Gene3D" id="3.40.50.300">
    <property type="entry name" value="P-loop containing nucleotide triphosphate hydrolases"/>
    <property type="match status" value="1"/>
</dbReference>
<protein>
    <recommendedName>
        <fullName evidence="5">SecA family profile domain-containing protein</fullName>
    </recommendedName>
</protein>
<reference evidence="6 7" key="1">
    <citation type="submission" date="2020-06" db="EMBL/GenBank/DDBJ databases">
        <title>Draft genome sequence of Lactic acid bacteria from Okinawan-style tofu.</title>
        <authorList>
            <person name="Takara I."/>
            <person name="Ikematsu S."/>
        </authorList>
    </citation>
    <scope>NUCLEOTIDE SEQUENCE [LARGE SCALE GENOMIC DNA]</scope>
    <source>
        <strain evidence="7">lg38</strain>
    </source>
</reference>
<keyword evidence="1" id="KW-1003">Cell membrane</keyword>
<dbReference type="PANTHER" id="PTHR30612:SF0">
    <property type="entry name" value="CHLOROPLAST PROTEIN-TRANSPORTING ATPASE"/>
    <property type="match status" value="1"/>
</dbReference>
<dbReference type="EMBL" id="BLXU01000001">
    <property type="protein sequence ID" value="GFO50783.1"/>
    <property type="molecule type" value="Genomic_DNA"/>
</dbReference>
<evidence type="ECO:0000259" key="5">
    <source>
        <dbReference type="PROSITE" id="PS51196"/>
    </source>
</evidence>
<dbReference type="GO" id="GO:0006886">
    <property type="term" value="P:intracellular protein transport"/>
    <property type="evidence" value="ECO:0007669"/>
    <property type="project" value="InterPro"/>
</dbReference>
<keyword evidence="2" id="KW-0653">Protein transport</keyword>
<dbReference type="GO" id="GO:0017038">
    <property type="term" value="P:protein import"/>
    <property type="evidence" value="ECO:0007669"/>
    <property type="project" value="InterPro"/>
</dbReference>
<comment type="caution">
    <text evidence="6">The sequence shown here is derived from an EMBL/GenBank/DDBJ whole genome shotgun (WGS) entry which is preliminary data.</text>
</comment>
<dbReference type="InterPro" id="IPR027417">
    <property type="entry name" value="P-loop_NTPase"/>
</dbReference>
<evidence type="ECO:0000313" key="7">
    <source>
        <dbReference type="Proteomes" id="UP000504756"/>
    </source>
</evidence>
<evidence type="ECO:0000256" key="2">
    <source>
        <dbReference type="ARBA" id="ARBA00022927"/>
    </source>
</evidence>
<dbReference type="PROSITE" id="PS51196">
    <property type="entry name" value="SECA_MOTOR_DEAD"/>
    <property type="match status" value="1"/>
</dbReference>
<dbReference type="GO" id="GO:0005524">
    <property type="term" value="F:ATP binding"/>
    <property type="evidence" value="ECO:0007669"/>
    <property type="project" value="InterPro"/>
</dbReference>
<dbReference type="PRINTS" id="PR00906">
    <property type="entry name" value="SECA"/>
</dbReference>
<keyword evidence="1" id="KW-0472">Membrane</keyword>
<organism evidence="6 7">
    <name type="scientific">Lactococcus garvieae</name>
    <dbReference type="NCBI Taxonomy" id="1363"/>
    <lineage>
        <taxon>Bacteria</taxon>
        <taxon>Bacillati</taxon>
        <taxon>Bacillota</taxon>
        <taxon>Bacilli</taxon>
        <taxon>Lactobacillales</taxon>
        <taxon>Streptococcaceae</taxon>
        <taxon>Lactococcus</taxon>
    </lineage>
</organism>
<keyword evidence="2" id="KW-0813">Transport</keyword>
<dbReference type="InterPro" id="IPR014018">
    <property type="entry name" value="SecA_motor_DEAD"/>
</dbReference>
<evidence type="ECO:0000256" key="4">
    <source>
        <dbReference type="SAM" id="Coils"/>
    </source>
</evidence>
<dbReference type="InterPro" id="IPR000185">
    <property type="entry name" value="SecA"/>
</dbReference>